<feature type="compositionally biased region" description="Acidic residues" evidence="1">
    <location>
        <begin position="33"/>
        <end position="50"/>
    </location>
</feature>
<dbReference type="RefSeq" id="XP_001222960.1">
    <property type="nucleotide sequence ID" value="XM_001222959.1"/>
</dbReference>
<dbReference type="GeneID" id="4392729"/>
<reference evidence="4" key="1">
    <citation type="journal article" date="2015" name="Genome Announc.">
        <title>Draft genome sequence of the cellulolytic fungus Chaetomium globosum.</title>
        <authorList>
            <person name="Cuomo C.A."/>
            <person name="Untereiner W.A."/>
            <person name="Ma L.-J."/>
            <person name="Grabherr M."/>
            <person name="Birren B.W."/>
        </authorList>
    </citation>
    <scope>NUCLEOTIDE SEQUENCE [LARGE SCALE GENOMIC DNA]</scope>
    <source>
        <strain evidence="4">ATCC 6205 / CBS 148.51 / DSM 1962 / NBRC 6347 / NRRL 1970</strain>
    </source>
</reference>
<dbReference type="VEuPathDB" id="FungiDB:CHGG_03746"/>
<proteinExistence type="predicted"/>
<feature type="region of interest" description="Disordered" evidence="1">
    <location>
        <begin position="171"/>
        <end position="241"/>
    </location>
</feature>
<dbReference type="AlphaFoldDB" id="Q2H3A0"/>
<name>Q2H3A0_CHAGB</name>
<feature type="chain" id="PRO_5004208900" description="Extracellular membrane protein CFEM domain-containing protein" evidence="2">
    <location>
        <begin position="19"/>
        <end position="274"/>
    </location>
</feature>
<protein>
    <recommendedName>
        <fullName evidence="5">Extracellular membrane protein CFEM domain-containing protein</fullName>
    </recommendedName>
</protein>
<dbReference type="InParanoid" id="Q2H3A0"/>
<dbReference type="OrthoDB" id="4589425at2759"/>
<evidence type="ECO:0000256" key="2">
    <source>
        <dbReference type="SAM" id="SignalP"/>
    </source>
</evidence>
<dbReference type="OMA" id="WICLAGK"/>
<feature type="signal peptide" evidence="2">
    <location>
        <begin position="1"/>
        <end position="18"/>
    </location>
</feature>
<dbReference type="Proteomes" id="UP000001056">
    <property type="component" value="Unassembled WGS sequence"/>
</dbReference>
<feature type="compositionally biased region" description="Low complexity" evidence="1">
    <location>
        <begin position="171"/>
        <end position="230"/>
    </location>
</feature>
<evidence type="ECO:0000313" key="3">
    <source>
        <dbReference type="EMBL" id="EAQ87127.1"/>
    </source>
</evidence>
<dbReference type="HOGENOM" id="CLU_1015644_0_0_1"/>
<accession>Q2H3A0</accession>
<gene>
    <name evidence="3" type="ORF">CHGG_03746</name>
</gene>
<feature type="region of interest" description="Disordered" evidence="1">
    <location>
        <begin position="27"/>
        <end position="50"/>
    </location>
</feature>
<dbReference type="eggNOG" id="ENOG502RKK5">
    <property type="taxonomic scope" value="Eukaryota"/>
</dbReference>
<evidence type="ECO:0008006" key="5">
    <source>
        <dbReference type="Google" id="ProtNLM"/>
    </source>
</evidence>
<evidence type="ECO:0000313" key="4">
    <source>
        <dbReference type="Proteomes" id="UP000001056"/>
    </source>
</evidence>
<organism evidence="3 4">
    <name type="scientific">Chaetomium globosum (strain ATCC 6205 / CBS 148.51 / DSM 1962 / NBRC 6347 / NRRL 1970)</name>
    <name type="common">Soil fungus</name>
    <dbReference type="NCBI Taxonomy" id="306901"/>
    <lineage>
        <taxon>Eukaryota</taxon>
        <taxon>Fungi</taxon>
        <taxon>Dikarya</taxon>
        <taxon>Ascomycota</taxon>
        <taxon>Pezizomycotina</taxon>
        <taxon>Sordariomycetes</taxon>
        <taxon>Sordariomycetidae</taxon>
        <taxon>Sordariales</taxon>
        <taxon>Chaetomiaceae</taxon>
        <taxon>Chaetomium</taxon>
    </lineage>
</organism>
<keyword evidence="2" id="KW-0732">Signal</keyword>
<evidence type="ECO:0000256" key="1">
    <source>
        <dbReference type="SAM" id="MobiDB-lite"/>
    </source>
</evidence>
<keyword evidence="4" id="KW-1185">Reference proteome</keyword>
<dbReference type="EMBL" id="CH408032">
    <property type="protein sequence ID" value="EAQ87127.1"/>
    <property type="molecule type" value="Genomic_DNA"/>
</dbReference>
<sequence length="274" mass="28812">MKFTYFLGVLVYGLGLEARRVPAPGAVARQWGDGDDDEGEEGGNDGGEGEGDICEWTDHCLGDPCKTEIDCDGDLTCLAGSCADPDAVEPTPTVGIPTPIIITTTIYVTASPTIPANPDCEWTGHCAGDPCQTENDCDGDMTCHSGTCGDGPVTLVTSTRRIVTSTRRVTVPPRPTTTRRATVPPRPTTTRRMTVPPRPTTTRRVTVPPRPTTTRRVTVSPTPRSTVRPPMTSAQASPRPPCAEGPLACIGNSCETDADCGGSLIICKNGTCGL</sequence>